<evidence type="ECO:0000259" key="3">
    <source>
        <dbReference type="Pfam" id="PF20445"/>
    </source>
</evidence>
<dbReference type="Pfam" id="PF07999">
    <property type="entry name" value="RHSP"/>
    <property type="match status" value="1"/>
</dbReference>
<dbReference type="NCBIfam" id="TIGR01631">
    <property type="entry name" value="Trypano_RHS"/>
    <property type="match status" value="1"/>
</dbReference>
<dbReference type="PANTHER" id="PTHR33129:SF3">
    <property type="entry name" value="HOT SPOT (RHS) PROTEIN, PUTATIVE-RELATED"/>
    <property type="match status" value="1"/>
</dbReference>
<feature type="domain" description="Retrotransposon hot spot protein,C-terminal" evidence="2">
    <location>
        <begin position="393"/>
        <end position="656"/>
    </location>
</feature>
<feature type="domain" description="Retrotransposon hot spot protein N-terminal" evidence="3">
    <location>
        <begin position="268"/>
        <end position="385"/>
    </location>
</feature>
<dbReference type="InterPro" id="IPR052980">
    <property type="entry name" value="Crinkler_effector"/>
</dbReference>
<feature type="domain" description="DUF7578" evidence="4">
    <location>
        <begin position="149"/>
        <end position="191"/>
    </location>
</feature>
<reference evidence="5 6" key="1">
    <citation type="journal article" date="2012" name="Proc. Natl. Acad. Sci. U.S.A.">
        <title>Antigenic diversity is generated by distinct evolutionary mechanisms in African trypanosome species.</title>
        <authorList>
            <person name="Jackson A.P."/>
            <person name="Berry A."/>
            <person name="Aslett M."/>
            <person name="Allison H.C."/>
            <person name="Burton P."/>
            <person name="Vavrova-Anderson J."/>
            <person name="Brown R."/>
            <person name="Browne H."/>
            <person name="Corton N."/>
            <person name="Hauser H."/>
            <person name="Gamble J."/>
            <person name="Gilderthorp R."/>
            <person name="Marcello L."/>
            <person name="McQuillan J."/>
            <person name="Otto T.D."/>
            <person name="Quail M.A."/>
            <person name="Sanders M.J."/>
            <person name="van Tonder A."/>
            <person name="Ginger M.L."/>
            <person name="Field M.C."/>
            <person name="Barry J.D."/>
            <person name="Hertz-Fowler C."/>
            <person name="Berriman M."/>
        </authorList>
    </citation>
    <scope>NUCLEOTIDE SEQUENCE</scope>
    <source>
        <strain evidence="5 6">Y486</strain>
    </source>
</reference>
<dbReference type="InterPro" id="IPR046836">
    <property type="entry name" value="RHS_C"/>
</dbReference>
<feature type="region of interest" description="Disordered" evidence="1">
    <location>
        <begin position="82"/>
        <end position="105"/>
    </location>
</feature>
<protein>
    <recommendedName>
        <fullName evidence="7">Retrotransposon hot spot (RHS) protein</fullName>
    </recommendedName>
</protein>
<evidence type="ECO:0000313" key="6">
    <source>
        <dbReference type="Proteomes" id="UP000009027"/>
    </source>
</evidence>
<dbReference type="Pfam" id="PF24466">
    <property type="entry name" value="DUF7578"/>
    <property type="match status" value="1"/>
</dbReference>
<evidence type="ECO:0000259" key="2">
    <source>
        <dbReference type="Pfam" id="PF07999"/>
    </source>
</evidence>
<name>F9WS78_TRYVY</name>
<dbReference type="PANTHER" id="PTHR33129">
    <property type="entry name" value="PROTEIN KINASE DOMAIN-CONTAINING PROTEIN-RELATED"/>
    <property type="match status" value="1"/>
</dbReference>
<dbReference type="Pfam" id="PF20445">
    <property type="entry name" value="RHS_N"/>
    <property type="match status" value="1"/>
</dbReference>
<dbReference type="InterPro" id="IPR046835">
    <property type="entry name" value="RHS_N"/>
</dbReference>
<evidence type="ECO:0000256" key="1">
    <source>
        <dbReference type="SAM" id="MobiDB-lite"/>
    </source>
</evidence>
<proteinExistence type="predicted"/>
<accession>F9WS78</accession>
<evidence type="ECO:0000313" key="5">
    <source>
        <dbReference type="EMBL" id="CCD20416.1"/>
    </source>
</evidence>
<feature type="non-terminal residue" evidence="5">
    <location>
        <position position="797"/>
    </location>
</feature>
<sequence>MNVEAGVVLLSVCSRRAWCHQCRSFLRARLATGRCVEVLYLATPYCICYRNPLTSLLSTGLYILTCFSVHARSKQTVAKYTDAGMARRPREDQGGSVGGPPLLRARVDSVPGPRWTLDSSVRDILLRSVPPLDAVMLSECLVRVDCEGEVTNCDVRMDVVIQKPELYIPDEHTRGRILSLPECQTYALVYRATQMLRGKGIAALLQWGAPDEKADAKRAVGDELADDGLWNTRRGLLDAAFNAAKGAEARERALATRNAAAKVVPGAFESVVNAKWSHVLSGVADKPLGIRVVNGLPENAWSDAEVNRTPLQLPTENVDEERDDGFELLVLTSEKGWPFKLFGTHATANGTPFQMMHATDVVVRRESVRVWNIVRADLDAWLVRKEGCPRPSILLGSPGIGKSFGVGSHLLYELLHYAPGKLGAVAFLVHGEMYIFYFPRGGVPGRVERYTKDDGAWRIFTLSRAGCRGYMILDAKETMDLPICLPTRLWGSIVLSSPNERNYKVWDETNRGTRFLYINRYHTREMKAYFAWLRRADLAIAEGNTAVRTELEKSWRVMEGRMREVGQAPRYVFDEESYQSRKDEVEWTLNTLIAGKASYFLLVLRGKVDWKYDIAAHSLLDLVRLKSGAIERCGDRSVSVAVRSKMIERLRDIVASDPRLFEPYYNKRDVFEILVLAALQRPVSPGCLLQGVRILQGGACTQKESAVETIVVPRLANKRHTFRHVELLYDMLEPEEATACEPMVLYRSYNAYDPVISAFFVVEGHSDRAGLQHGVPQRTVVLLQVTLAKERHTDTNM</sequence>
<organism evidence="5 6">
    <name type="scientific">Trypanosoma vivax (strain Y486)</name>
    <dbReference type="NCBI Taxonomy" id="1055687"/>
    <lineage>
        <taxon>Eukaryota</taxon>
        <taxon>Discoba</taxon>
        <taxon>Euglenozoa</taxon>
        <taxon>Kinetoplastea</taxon>
        <taxon>Metakinetoplastina</taxon>
        <taxon>Trypanosomatida</taxon>
        <taxon>Trypanosomatidae</taxon>
        <taxon>Trypanosoma</taxon>
        <taxon>Duttonella</taxon>
    </lineage>
</organism>
<dbReference type="InterPro" id="IPR006518">
    <property type="entry name" value="Trypano_RHS"/>
</dbReference>
<evidence type="ECO:0000259" key="4">
    <source>
        <dbReference type="Pfam" id="PF24466"/>
    </source>
</evidence>
<dbReference type="Proteomes" id="UP000009027">
    <property type="component" value="Unassembled WGS sequence"/>
</dbReference>
<evidence type="ECO:0008006" key="7">
    <source>
        <dbReference type="Google" id="ProtNLM"/>
    </source>
</evidence>
<gene>
    <name evidence="5" type="ORF">TvY486_0002820</name>
</gene>
<keyword evidence="6" id="KW-1185">Reference proteome</keyword>
<dbReference type="InterPro" id="IPR056000">
    <property type="entry name" value="DUF7578"/>
</dbReference>
<dbReference type="EMBL" id="CAEX01005503">
    <property type="protein sequence ID" value="CCD20416.1"/>
    <property type="molecule type" value="Genomic_DNA"/>
</dbReference>
<dbReference type="VEuPathDB" id="TriTrypDB:TvY486_0002820"/>
<dbReference type="AlphaFoldDB" id="F9WS78"/>